<feature type="non-terminal residue" evidence="6">
    <location>
        <position position="188"/>
    </location>
</feature>
<evidence type="ECO:0000313" key="6">
    <source>
        <dbReference type="EMBL" id="RSN73386.1"/>
    </source>
</evidence>
<dbReference type="CDD" id="cd07023">
    <property type="entry name" value="S49_Sppa_N_C"/>
    <property type="match status" value="1"/>
</dbReference>
<reference evidence="6 7" key="1">
    <citation type="submission" date="2018-10" db="EMBL/GenBank/DDBJ databases">
        <title>Co-occurring genomic capacity for anaerobic methane metabolism and dissimilatory sulfite reduction discovered in the Korarchaeota.</title>
        <authorList>
            <person name="Mckay L.J."/>
            <person name="Dlakic M."/>
            <person name="Fields M.W."/>
            <person name="Delmont T.O."/>
            <person name="Eren A.M."/>
            <person name="Jay Z.J."/>
            <person name="Klingelsmith K.B."/>
            <person name="Rusch D.B."/>
            <person name="Inskeep W.P."/>
        </authorList>
    </citation>
    <scope>NUCLEOTIDE SEQUENCE [LARGE SCALE GENOMIC DNA]</scope>
    <source>
        <strain evidence="6 7">MDKW</strain>
    </source>
</reference>
<dbReference type="InterPro" id="IPR047272">
    <property type="entry name" value="S49_SppA_C"/>
</dbReference>
<evidence type="ECO:0000259" key="5">
    <source>
        <dbReference type="Pfam" id="PF01343"/>
    </source>
</evidence>
<keyword evidence="2" id="KW-0645">Protease</keyword>
<proteinExistence type="inferred from homology"/>
<evidence type="ECO:0000256" key="2">
    <source>
        <dbReference type="ARBA" id="ARBA00022670"/>
    </source>
</evidence>
<dbReference type="Proteomes" id="UP000277582">
    <property type="component" value="Unassembled WGS sequence"/>
</dbReference>
<protein>
    <submittedName>
        <fullName evidence="6">S49 family peptidase</fullName>
    </submittedName>
</protein>
<dbReference type="Gene3D" id="3.90.226.10">
    <property type="entry name" value="2-enoyl-CoA Hydratase, Chain A, domain 1"/>
    <property type="match status" value="1"/>
</dbReference>
<accession>A0A3R9RM04</accession>
<comment type="similarity">
    <text evidence="1">Belongs to the peptidase S49 family.</text>
</comment>
<dbReference type="SUPFAM" id="SSF52096">
    <property type="entry name" value="ClpP/crotonase"/>
    <property type="match status" value="1"/>
</dbReference>
<gene>
    <name evidence="6" type="ORF">D6D85_10595</name>
</gene>
<evidence type="ECO:0000256" key="4">
    <source>
        <dbReference type="ARBA" id="ARBA00022825"/>
    </source>
</evidence>
<dbReference type="OrthoDB" id="31107at2157"/>
<dbReference type="GO" id="GO:0008236">
    <property type="term" value="F:serine-type peptidase activity"/>
    <property type="evidence" value="ECO:0007669"/>
    <property type="project" value="UniProtKB-KW"/>
</dbReference>
<evidence type="ECO:0000256" key="3">
    <source>
        <dbReference type="ARBA" id="ARBA00022801"/>
    </source>
</evidence>
<dbReference type="PANTHER" id="PTHR42987">
    <property type="entry name" value="PEPTIDASE S49"/>
    <property type="match status" value="1"/>
</dbReference>
<dbReference type="GO" id="GO:0006508">
    <property type="term" value="P:proteolysis"/>
    <property type="evidence" value="ECO:0007669"/>
    <property type="project" value="UniProtKB-KW"/>
</dbReference>
<dbReference type="InterPro" id="IPR029045">
    <property type="entry name" value="ClpP/crotonase-like_dom_sf"/>
</dbReference>
<evidence type="ECO:0000256" key="1">
    <source>
        <dbReference type="ARBA" id="ARBA00008683"/>
    </source>
</evidence>
<feature type="domain" description="Peptidase S49" evidence="5">
    <location>
        <begin position="105"/>
        <end position="187"/>
    </location>
</feature>
<evidence type="ECO:0000313" key="7">
    <source>
        <dbReference type="Proteomes" id="UP000277582"/>
    </source>
</evidence>
<dbReference type="InterPro" id="IPR002142">
    <property type="entry name" value="Peptidase_S49"/>
</dbReference>
<dbReference type="RefSeq" id="WP_133308313.1">
    <property type="nucleotide sequence ID" value="NZ_RCOS01000120.1"/>
</dbReference>
<dbReference type="EMBL" id="RCOS01000120">
    <property type="protein sequence ID" value="RSN73386.1"/>
    <property type="molecule type" value="Genomic_DNA"/>
</dbReference>
<dbReference type="PANTHER" id="PTHR42987:SF4">
    <property type="entry name" value="PROTEASE SOHB-RELATED"/>
    <property type="match status" value="1"/>
</dbReference>
<dbReference type="Pfam" id="PF01343">
    <property type="entry name" value="Peptidase_S49"/>
    <property type="match status" value="1"/>
</dbReference>
<organism evidence="6 7">
    <name type="scientific">Candidatus Methanodesulfokora washburnensis</name>
    <dbReference type="NCBI Taxonomy" id="2478471"/>
    <lineage>
        <taxon>Archaea</taxon>
        <taxon>Thermoproteota</taxon>
        <taxon>Candidatus Korarchaeia</taxon>
        <taxon>Candidatus Korarchaeia incertae sedis</taxon>
        <taxon>Candidatus Methanodesulfokora</taxon>
    </lineage>
</organism>
<keyword evidence="3" id="KW-0378">Hydrolase</keyword>
<keyword evidence="7" id="KW-1185">Reference proteome</keyword>
<name>A0A3R9RM04_9CREN</name>
<sequence>MEERKLLLLSSVLIAIIVLVAIGSALSLKPAPSTGYVALIKLEGVLAYRTSQITIFGMPTDAEDLLKLLHKAESDPNAKAVVLFVDSPGGEATASEALYLKIRKLAASKPVVAFVRGYGTSGAYMAILPSRRIIAANSSIVGSVGVYVSVITYKGLLEKLGIKAYVYKSGELKDIGSPFREPTEEDKR</sequence>
<dbReference type="AlphaFoldDB" id="A0A3R9RM04"/>
<comment type="caution">
    <text evidence="6">The sequence shown here is derived from an EMBL/GenBank/DDBJ whole genome shotgun (WGS) entry which is preliminary data.</text>
</comment>
<keyword evidence="4" id="KW-0720">Serine protease</keyword>